<evidence type="ECO:0000259" key="1">
    <source>
        <dbReference type="PROSITE" id="PS50800"/>
    </source>
</evidence>
<proteinExistence type="predicted"/>
<feature type="domain" description="SAP" evidence="1">
    <location>
        <begin position="53"/>
        <end position="87"/>
    </location>
</feature>
<reference evidence="2 3" key="1">
    <citation type="submission" date="2022-05" db="EMBL/GenBank/DDBJ databases">
        <authorList>
            <consortium name="Genoscope - CEA"/>
            <person name="William W."/>
        </authorList>
    </citation>
    <scope>NUCLEOTIDE SEQUENCE [LARGE SCALE GENOMIC DNA]</scope>
</reference>
<comment type="caution">
    <text evidence="2">The sequence shown here is derived from an EMBL/GenBank/DDBJ whole genome shotgun (WGS) entry which is preliminary data.</text>
</comment>
<dbReference type="InterPro" id="IPR003034">
    <property type="entry name" value="SAP_dom"/>
</dbReference>
<organism evidence="2 3">
    <name type="scientific">Porites lobata</name>
    <dbReference type="NCBI Taxonomy" id="104759"/>
    <lineage>
        <taxon>Eukaryota</taxon>
        <taxon>Metazoa</taxon>
        <taxon>Cnidaria</taxon>
        <taxon>Anthozoa</taxon>
        <taxon>Hexacorallia</taxon>
        <taxon>Scleractinia</taxon>
        <taxon>Fungiina</taxon>
        <taxon>Poritidae</taxon>
        <taxon>Porites</taxon>
    </lineage>
</organism>
<dbReference type="SUPFAM" id="SSF68906">
    <property type="entry name" value="SAP domain"/>
    <property type="match status" value="1"/>
</dbReference>
<protein>
    <recommendedName>
        <fullName evidence="1">SAP domain-containing protein</fullName>
    </recommendedName>
</protein>
<dbReference type="EMBL" id="CALNXK010000302">
    <property type="protein sequence ID" value="CAH3181629.1"/>
    <property type="molecule type" value="Genomic_DNA"/>
</dbReference>
<evidence type="ECO:0000313" key="3">
    <source>
        <dbReference type="Proteomes" id="UP001159405"/>
    </source>
</evidence>
<sequence length="185" mass="20535">MEELSAECDCSDDSKILTEVDSNKIKVIETRKSESTYLREEDVPGAILPRKIPEECTVKQLQRWLLCRGAKTTGKKMQLVQRVKDYIAGGLSSKIKDPDGGIHLAKAKASLGLMEEINAKKLKENFPVDGFTEDLNILPAISFGTIWRYMIEESDAKKQLSTAKPLVKGYNFLNLAMSLALNAGV</sequence>
<keyword evidence="3" id="KW-1185">Reference proteome</keyword>
<accession>A0ABN8RS18</accession>
<evidence type="ECO:0000313" key="2">
    <source>
        <dbReference type="EMBL" id="CAH3181629.1"/>
    </source>
</evidence>
<dbReference type="PROSITE" id="PS50800">
    <property type="entry name" value="SAP"/>
    <property type="match status" value="1"/>
</dbReference>
<name>A0ABN8RS18_9CNID</name>
<dbReference type="InterPro" id="IPR036361">
    <property type="entry name" value="SAP_dom_sf"/>
</dbReference>
<gene>
    <name evidence="2" type="ORF">PLOB_00025756</name>
</gene>
<dbReference type="Proteomes" id="UP001159405">
    <property type="component" value="Unassembled WGS sequence"/>
</dbReference>